<dbReference type="Gene3D" id="1.10.357.10">
    <property type="entry name" value="Tetracycline Repressor, domain 2"/>
    <property type="match status" value="1"/>
</dbReference>
<dbReference type="SUPFAM" id="SSF48498">
    <property type="entry name" value="Tetracyclin repressor-like, C-terminal domain"/>
    <property type="match status" value="1"/>
</dbReference>
<dbReference type="EMBL" id="JAUSXK010000001">
    <property type="protein sequence ID" value="MDQ0644436.1"/>
    <property type="molecule type" value="Genomic_DNA"/>
</dbReference>
<dbReference type="Proteomes" id="UP001239085">
    <property type="component" value="Unassembled WGS sequence"/>
</dbReference>
<dbReference type="InterPro" id="IPR036271">
    <property type="entry name" value="Tet_transcr_reg_TetR-rel_C_sf"/>
</dbReference>
<feature type="DNA-binding region" description="H-T-H motif" evidence="4">
    <location>
        <begin position="53"/>
        <end position="72"/>
    </location>
</feature>
<reference evidence="6 7" key="1">
    <citation type="submission" date="2023-07" db="EMBL/GenBank/DDBJ databases">
        <title>Comparative genomics of wheat-associated soil bacteria to identify genetic determinants of phenazine resistance.</title>
        <authorList>
            <person name="Mouncey N."/>
        </authorList>
    </citation>
    <scope>NUCLEOTIDE SEQUENCE [LARGE SCALE GENOMIC DNA]</scope>
    <source>
        <strain evidence="6 7">W2I7</strain>
    </source>
</reference>
<keyword evidence="2 4" id="KW-0238">DNA-binding</keyword>
<evidence type="ECO:0000256" key="3">
    <source>
        <dbReference type="ARBA" id="ARBA00023163"/>
    </source>
</evidence>
<dbReference type="PANTHER" id="PTHR30055">
    <property type="entry name" value="HTH-TYPE TRANSCRIPTIONAL REGULATOR RUTR"/>
    <property type="match status" value="1"/>
</dbReference>
<evidence type="ECO:0000313" key="6">
    <source>
        <dbReference type="EMBL" id="MDQ0644436.1"/>
    </source>
</evidence>
<keyword evidence="7" id="KW-1185">Reference proteome</keyword>
<dbReference type="InterPro" id="IPR004111">
    <property type="entry name" value="Repressor_TetR_C"/>
</dbReference>
<dbReference type="Pfam" id="PF00440">
    <property type="entry name" value="TetR_N"/>
    <property type="match status" value="1"/>
</dbReference>
<protein>
    <submittedName>
        <fullName evidence="6">AcrR family transcriptional regulator</fullName>
    </submittedName>
</protein>
<evidence type="ECO:0000256" key="2">
    <source>
        <dbReference type="ARBA" id="ARBA00023125"/>
    </source>
</evidence>
<dbReference type="InterPro" id="IPR001647">
    <property type="entry name" value="HTH_TetR"/>
</dbReference>
<dbReference type="InterPro" id="IPR009057">
    <property type="entry name" value="Homeodomain-like_sf"/>
</dbReference>
<accession>A0ABU0PAR7</accession>
<dbReference type="PRINTS" id="PR00455">
    <property type="entry name" value="HTHTETR"/>
</dbReference>
<sequence>MSDVEPPELPRGIALAWGVAANPQRGPKREMSVEKIVDAAVELADAEGIGAVSMAAVAAKLGFTPMSLYRYVTAKDDLLLLMQEQATGLPPDEYRVEDGWRAKLRTLFEAQVVVYLSHPWMLSLPISGSPITPNSSAWLDAGLASLGETPLTDAERVAVALSVTGEARWYGLVSAGYTEQSRSSGLTAAEVSAQEAALFDRVISADEYPALRHAIDAGVFTAEDDPFRFAMERIFDGVEAYIAGLDRGEAHVSDVEWIGVEPAEVAGDKKLREARKEVRAAEKALRDARKIERVALRDAHERVGRARKRD</sequence>
<keyword evidence="3" id="KW-0804">Transcription</keyword>
<organism evidence="6 7">
    <name type="scientific">Microbacterium murale</name>
    <dbReference type="NCBI Taxonomy" id="1081040"/>
    <lineage>
        <taxon>Bacteria</taxon>
        <taxon>Bacillati</taxon>
        <taxon>Actinomycetota</taxon>
        <taxon>Actinomycetes</taxon>
        <taxon>Micrococcales</taxon>
        <taxon>Microbacteriaceae</taxon>
        <taxon>Microbacterium</taxon>
    </lineage>
</organism>
<keyword evidence="1" id="KW-0805">Transcription regulation</keyword>
<name>A0ABU0PAR7_9MICO</name>
<evidence type="ECO:0000256" key="1">
    <source>
        <dbReference type="ARBA" id="ARBA00023015"/>
    </source>
</evidence>
<dbReference type="PANTHER" id="PTHR30055:SF151">
    <property type="entry name" value="TRANSCRIPTIONAL REGULATORY PROTEIN"/>
    <property type="match status" value="1"/>
</dbReference>
<gene>
    <name evidence="6" type="ORF">QFZ46_002596</name>
</gene>
<dbReference type="RefSeq" id="WP_307362163.1">
    <property type="nucleotide sequence ID" value="NZ_JAUSXK010000001.1"/>
</dbReference>
<dbReference type="SUPFAM" id="SSF46689">
    <property type="entry name" value="Homeodomain-like"/>
    <property type="match status" value="1"/>
</dbReference>
<dbReference type="Gene3D" id="1.10.10.60">
    <property type="entry name" value="Homeodomain-like"/>
    <property type="match status" value="1"/>
</dbReference>
<evidence type="ECO:0000313" key="7">
    <source>
        <dbReference type="Proteomes" id="UP001239085"/>
    </source>
</evidence>
<evidence type="ECO:0000256" key="4">
    <source>
        <dbReference type="PROSITE-ProRule" id="PRU00335"/>
    </source>
</evidence>
<evidence type="ECO:0000259" key="5">
    <source>
        <dbReference type="PROSITE" id="PS50977"/>
    </source>
</evidence>
<feature type="domain" description="HTH tetR-type" evidence="5">
    <location>
        <begin position="30"/>
        <end position="90"/>
    </location>
</feature>
<comment type="caution">
    <text evidence="6">The sequence shown here is derived from an EMBL/GenBank/DDBJ whole genome shotgun (WGS) entry which is preliminary data.</text>
</comment>
<dbReference type="PROSITE" id="PS50977">
    <property type="entry name" value="HTH_TETR_2"/>
    <property type="match status" value="1"/>
</dbReference>
<proteinExistence type="predicted"/>
<dbReference type="InterPro" id="IPR050109">
    <property type="entry name" value="HTH-type_TetR-like_transc_reg"/>
</dbReference>
<dbReference type="Pfam" id="PF02909">
    <property type="entry name" value="TetR_C_1"/>
    <property type="match status" value="1"/>
</dbReference>